<evidence type="ECO:0000256" key="9">
    <source>
        <dbReference type="ARBA" id="ARBA00023235"/>
    </source>
</evidence>
<protein>
    <recommendedName>
        <fullName evidence="6">Mannose-6-phosphate isomerase</fullName>
        <ecNumber evidence="5">5.3.1.8</ecNumber>
    </recommendedName>
    <alternativeName>
        <fullName evidence="10">Phosphohexomutase</fullName>
    </alternativeName>
    <alternativeName>
        <fullName evidence="11">Phosphomannose isomerase</fullName>
    </alternativeName>
</protein>
<dbReference type="GO" id="GO:0008270">
    <property type="term" value="F:zinc ion binding"/>
    <property type="evidence" value="ECO:0007669"/>
    <property type="project" value="InterPro"/>
</dbReference>
<dbReference type="Pfam" id="PF20512">
    <property type="entry name" value="PMI_typeI_hel"/>
    <property type="match status" value="1"/>
</dbReference>
<feature type="binding site" evidence="12">
    <location>
        <position position="123"/>
    </location>
    <ligand>
        <name>Zn(2+)</name>
        <dbReference type="ChEBI" id="CHEBI:29105"/>
    </ligand>
</feature>
<comment type="function">
    <text evidence="2">Involved in the synthesis of the GDP-mannose and dolichol-phosphate-mannose required for a number of critical mannosyl transfer reactions.</text>
</comment>
<feature type="domain" description="Phosphomannose isomerase type I catalytic" evidence="13">
    <location>
        <begin position="8"/>
        <end position="165"/>
    </location>
</feature>
<name>A0A0H2R866_9AGAM</name>
<dbReference type="Pfam" id="PF20511">
    <property type="entry name" value="PMI_typeI_cat"/>
    <property type="match status" value="1"/>
</dbReference>
<comment type="pathway">
    <text evidence="3">Nucleotide-sugar biosynthesis; GDP-alpha-D-mannose biosynthesis; alpha-D-mannose 1-phosphate from D-fructose 6-phosphate: step 1/2.</text>
</comment>
<keyword evidence="8 12" id="KW-0862">Zinc</keyword>
<feature type="domain" description="Phosphomannose isomerase type I helical insertion" evidence="14">
    <location>
        <begin position="186"/>
        <end position="264"/>
    </location>
</feature>
<evidence type="ECO:0000256" key="1">
    <source>
        <dbReference type="ARBA" id="ARBA00000757"/>
    </source>
</evidence>
<dbReference type="InterPro" id="IPR016305">
    <property type="entry name" value="Mannose-6-P_Isomerase"/>
</dbReference>
<feature type="binding site" evidence="12">
    <location>
        <position position="284"/>
    </location>
    <ligand>
        <name>Zn(2+)</name>
        <dbReference type="ChEBI" id="CHEBI:29105"/>
    </ligand>
</feature>
<evidence type="ECO:0000313" key="16">
    <source>
        <dbReference type="Proteomes" id="UP000053477"/>
    </source>
</evidence>
<comment type="cofactor">
    <cofactor evidence="12">
        <name>Zn(2+)</name>
        <dbReference type="ChEBI" id="CHEBI:29105"/>
    </cofactor>
    <text evidence="12">Binds 1 zinc ion per subunit.</text>
</comment>
<dbReference type="UniPathway" id="UPA00126">
    <property type="reaction ID" value="UER00423"/>
</dbReference>
<dbReference type="GO" id="GO:0005829">
    <property type="term" value="C:cytosol"/>
    <property type="evidence" value="ECO:0007669"/>
    <property type="project" value="TreeGrafter"/>
</dbReference>
<gene>
    <name evidence="15" type="ORF">SCHPADRAFT_623909</name>
</gene>
<dbReference type="InParanoid" id="A0A0H2R866"/>
<sequence>MSTETPAVFRLKASMQTYEWGKKGSSSLVSQLARGAVREDFELEEETSYAELWMGTHQNGPAHLWSEPETSLAGLITSSPQSYLGAKLTTGQFNEPGKFPHSTQVPFIFKILSIAKALPLQAHPDKALAEDLHAKDSLQFVDDNHKPEIAVALKDGFRGFVGFKEMDNIVESLQSVPELAEAIDNEDAIRRFLQEKSKESLKDVFSALLSAKEDLVKRCVGRLIERIDRQGANAVGGDESASTLVRTLNDQYPSDVGVLAAPFFMNLVTLNRGEAIYIGADEVHAYLEGDIIECMAVSDNVLNAAFVPPDSRNTSTFVNSLTYTSRPPSHWSLPQTPYKLSRTGQTTAYDPPLEEFTVLHTQLSQSRANFTASATKDASMSTTGIVSKGDFLTLDQGAQTVKDWNGKEVLRGAAGPTIGIVTRGMVECREEGGDFATVPLGFGGVVFVKPGTEVSVQAVQGEAEMWWATCAE</sequence>
<evidence type="ECO:0000256" key="12">
    <source>
        <dbReference type="PIRSR" id="PIRSR001480-2"/>
    </source>
</evidence>
<dbReference type="PANTHER" id="PTHR10309">
    <property type="entry name" value="MANNOSE-6-PHOSPHATE ISOMERASE"/>
    <property type="match status" value="1"/>
</dbReference>
<feature type="binding site" evidence="12">
    <location>
        <position position="148"/>
    </location>
    <ligand>
        <name>Zn(2+)</name>
        <dbReference type="ChEBI" id="CHEBI:29105"/>
    </ligand>
</feature>
<evidence type="ECO:0000259" key="13">
    <source>
        <dbReference type="Pfam" id="PF20511"/>
    </source>
</evidence>
<organism evidence="15 16">
    <name type="scientific">Schizopora paradoxa</name>
    <dbReference type="NCBI Taxonomy" id="27342"/>
    <lineage>
        <taxon>Eukaryota</taxon>
        <taxon>Fungi</taxon>
        <taxon>Dikarya</taxon>
        <taxon>Basidiomycota</taxon>
        <taxon>Agaricomycotina</taxon>
        <taxon>Agaricomycetes</taxon>
        <taxon>Hymenochaetales</taxon>
        <taxon>Schizoporaceae</taxon>
        <taxon>Schizopora</taxon>
    </lineage>
</organism>
<comment type="similarity">
    <text evidence="4">Belongs to the mannose-6-phosphate isomerase type 1 family.</text>
</comment>
<comment type="catalytic activity">
    <reaction evidence="1">
        <text>D-mannose 6-phosphate = D-fructose 6-phosphate</text>
        <dbReference type="Rhea" id="RHEA:12356"/>
        <dbReference type="ChEBI" id="CHEBI:58735"/>
        <dbReference type="ChEBI" id="CHEBI:61527"/>
        <dbReference type="EC" id="5.3.1.8"/>
    </reaction>
</comment>
<evidence type="ECO:0000256" key="7">
    <source>
        <dbReference type="ARBA" id="ARBA00022723"/>
    </source>
</evidence>
<dbReference type="SUPFAM" id="SSF51182">
    <property type="entry name" value="RmlC-like cupins"/>
    <property type="match status" value="1"/>
</dbReference>
<evidence type="ECO:0000256" key="6">
    <source>
        <dbReference type="ARBA" id="ARBA00018236"/>
    </source>
</evidence>
<keyword evidence="9 15" id="KW-0413">Isomerase</keyword>
<dbReference type="GO" id="GO:0005975">
    <property type="term" value="P:carbohydrate metabolic process"/>
    <property type="evidence" value="ECO:0007669"/>
    <property type="project" value="InterPro"/>
</dbReference>
<evidence type="ECO:0000256" key="5">
    <source>
        <dbReference type="ARBA" id="ARBA00011956"/>
    </source>
</evidence>
<dbReference type="GO" id="GO:0004476">
    <property type="term" value="F:mannose-6-phosphate isomerase activity"/>
    <property type="evidence" value="ECO:0007669"/>
    <property type="project" value="UniProtKB-EC"/>
</dbReference>
<dbReference type="Proteomes" id="UP000053477">
    <property type="component" value="Unassembled WGS sequence"/>
</dbReference>
<proteinExistence type="inferred from homology"/>
<evidence type="ECO:0000313" key="15">
    <source>
        <dbReference type="EMBL" id="KLO08020.1"/>
    </source>
</evidence>
<dbReference type="InterPro" id="IPR011051">
    <property type="entry name" value="RmlC_Cupin_sf"/>
</dbReference>
<dbReference type="Gene3D" id="1.10.441.10">
    <property type="entry name" value="Phosphomannose Isomerase, domain 2"/>
    <property type="match status" value="1"/>
</dbReference>
<evidence type="ECO:0000256" key="11">
    <source>
        <dbReference type="ARBA" id="ARBA00030762"/>
    </source>
</evidence>
<dbReference type="AlphaFoldDB" id="A0A0H2R866"/>
<dbReference type="PANTHER" id="PTHR10309:SF0">
    <property type="entry name" value="MANNOSE-6-PHOSPHATE ISOMERASE"/>
    <property type="match status" value="1"/>
</dbReference>
<keyword evidence="7 12" id="KW-0479">Metal-binding</keyword>
<dbReference type="GO" id="GO:0009298">
    <property type="term" value="P:GDP-mannose biosynthetic process"/>
    <property type="evidence" value="ECO:0007669"/>
    <property type="project" value="UniProtKB-UniPathway"/>
</dbReference>
<dbReference type="InterPro" id="IPR046457">
    <property type="entry name" value="PMI_typeI_cat"/>
</dbReference>
<dbReference type="STRING" id="27342.A0A0H2R866"/>
<evidence type="ECO:0000256" key="10">
    <source>
        <dbReference type="ARBA" id="ARBA00029741"/>
    </source>
</evidence>
<dbReference type="PIRSF" id="PIRSF001480">
    <property type="entry name" value="Mannose-6-phosphate_isomerase"/>
    <property type="match status" value="1"/>
</dbReference>
<dbReference type="PRINTS" id="PR00714">
    <property type="entry name" value="MAN6PISMRASE"/>
</dbReference>
<dbReference type="EMBL" id="KQ086109">
    <property type="protein sequence ID" value="KLO08020.1"/>
    <property type="molecule type" value="Genomic_DNA"/>
</dbReference>
<dbReference type="InterPro" id="IPR001250">
    <property type="entry name" value="Man6P_Isoase-1"/>
</dbReference>
<feature type="binding site" evidence="12">
    <location>
        <position position="121"/>
    </location>
    <ligand>
        <name>Zn(2+)</name>
        <dbReference type="ChEBI" id="CHEBI:29105"/>
    </ligand>
</feature>
<reference evidence="15 16" key="1">
    <citation type="submission" date="2015-04" db="EMBL/GenBank/DDBJ databases">
        <title>Complete genome sequence of Schizopora paradoxa KUC8140, a cosmopolitan wood degrader in East Asia.</title>
        <authorList>
            <consortium name="DOE Joint Genome Institute"/>
            <person name="Min B."/>
            <person name="Park H."/>
            <person name="Jang Y."/>
            <person name="Kim J.-J."/>
            <person name="Kim K.H."/>
            <person name="Pangilinan J."/>
            <person name="Lipzen A."/>
            <person name="Riley R."/>
            <person name="Grigoriev I.V."/>
            <person name="Spatafora J.W."/>
            <person name="Choi I.-G."/>
        </authorList>
    </citation>
    <scope>NUCLEOTIDE SEQUENCE [LARGE SCALE GENOMIC DNA]</scope>
    <source>
        <strain evidence="15 16">KUC8140</strain>
    </source>
</reference>
<evidence type="ECO:0000256" key="2">
    <source>
        <dbReference type="ARBA" id="ARBA00002564"/>
    </source>
</evidence>
<accession>A0A0H2R866</accession>
<dbReference type="CDD" id="cd07011">
    <property type="entry name" value="cupin_PMI_type_I_N"/>
    <property type="match status" value="1"/>
</dbReference>
<evidence type="ECO:0000256" key="3">
    <source>
        <dbReference type="ARBA" id="ARBA00004666"/>
    </source>
</evidence>
<dbReference type="InterPro" id="IPR046458">
    <property type="entry name" value="PMI_typeI_hel"/>
</dbReference>
<keyword evidence="16" id="KW-1185">Reference proteome</keyword>
<evidence type="ECO:0000259" key="14">
    <source>
        <dbReference type="Pfam" id="PF20512"/>
    </source>
</evidence>
<dbReference type="EC" id="5.3.1.8" evidence="5"/>
<evidence type="ECO:0000256" key="4">
    <source>
        <dbReference type="ARBA" id="ARBA00010772"/>
    </source>
</evidence>
<dbReference type="InterPro" id="IPR014710">
    <property type="entry name" value="RmlC-like_jellyroll"/>
</dbReference>
<evidence type="ECO:0000256" key="8">
    <source>
        <dbReference type="ARBA" id="ARBA00022833"/>
    </source>
</evidence>
<dbReference type="OrthoDB" id="6605218at2759"/>
<dbReference type="Gene3D" id="2.60.120.10">
    <property type="entry name" value="Jelly Rolls"/>
    <property type="match status" value="2"/>
</dbReference>
<dbReference type="NCBIfam" id="TIGR00218">
    <property type="entry name" value="manA"/>
    <property type="match status" value="1"/>
</dbReference>